<accession>A0A175WAS2</accession>
<protein>
    <submittedName>
        <fullName evidence="2">Uncharacterized protein</fullName>
    </submittedName>
</protein>
<dbReference type="VEuPathDB" id="FungiDB:MMYC01_203390"/>
<dbReference type="EMBL" id="LCTW02000054">
    <property type="protein sequence ID" value="KXX80632.1"/>
    <property type="molecule type" value="Genomic_DNA"/>
</dbReference>
<feature type="compositionally biased region" description="Basic residues" evidence="1">
    <location>
        <begin position="119"/>
        <end position="129"/>
    </location>
</feature>
<reference evidence="2 3" key="1">
    <citation type="journal article" date="2016" name="Genome Announc.">
        <title>Genome Sequence of Madurella mycetomatis mm55, Isolated from a Human Mycetoma Case in Sudan.</title>
        <authorList>
            <person name="Smit S."/>
            <person name="Derks M.F."/>
            <person name="Bervoets S."/>
            <person name="Fahal A."/>
            <person name="van Leeuwen W."/>
            <person name="van Belkum A."/>
            <person name="van de Sande W.W."/>
        </authorList>
    </citation>
    <scope>NUCLEOTIDE SEQUENCE [LARGE SCALE GENOMIC DNA]</scope>
    <source>
        <strain evidence="3">mm55</strain>
    </source>
</reference>
<dbReference type="Proteomes" id="UP000078237">
    <property type="component" value="Unassembled WGS sequence"/>
</dbReference>
<feature type="region of interest" description="Disordered" evidence="1">
    <location>
        <begin position="25"/>
        <end position="130"/>
    </location>
</feature>
<evidence type="ECO:0000256" key="1">
    <source>
        <dbReference type="SAM" id="MobiDB-lite"/>
    </source>
</evidence>
<comment type="caution">
    <text evidence="2">The sequence shown here is derived from an EMBL/GenBank/DDBJ whole genome shotgun (WGS) entry which is preliminary data.</text>
</comment>
<feature type="compositionally biased region" description="Acidic residues" evidence="1">
    <location>
        <begin position="65"/>
        <end position="78"/>
    </location>
</feature>
<gene>
    <name evidence="2" type="ORF">MMYC01_203390</name>
</gene>
<feature type="compositionally biased region" description="Basic and acidic residues" evidence="1">
    <location>
        <begin position="31"/>
        <end position="41"/>
    </location>
</feature>
<dbReference type="AlphaFoldDB" id="A0A175WAS2"/>
<sequence length="185" mass="21019">MRPEFLPPLVIPAKKTPEPVLLAIQRPPGQQDHRRQVEQPRRQYQAWKTHSPLFRVPVPQYESEPGSDEPDEPDEPDDLALFQFHHPCLLPPPSIPTTPTRVDQRQRQRQAGAETGHSPTRRRRGRGRAHSVFSHVPAPVACIIAMPFPIPTAAAAATDYDCHQRWDPSKPARGGRQHGYWHGHH</sequence>
<keyword evidence="3" id="KW-1185">Reference proteome</keyword>
<evidence type="ECO:0000313" key="2">
    <source>
        <dbReference type="EMBL" id="KXX80632.1"/>
    </source>
</evidence>
<name>A0A175WAS2_9PEZI</name>
<evidence type="ECO:0000313" key="3">
    <source>
        <dbReference type="Proteomes" id="UP000078237"/>
    </source>
</evidence>
<organism evidence="2 3">
    <name type="scientific">Madurella mycetomatis</name>
    <dbReference type="NCBI Taxonomy" id="100816"/>
    <lineage>
        <taxon>Eukaryota</taxon>
        <taxon>Fungi</taxon>
        <taxon>Dikarya</taxon>
        <taxon>Ascomycota</taxon>
        <taxon>Pezizomycotina</taxon>
        <taxon>Sordariomycetes</taxon>
        <taxon>Sordariomycetidae</taxon>
        <taxon>Sordariales</taxon>
        <taxon>Sordariales incertae sedis</taxon>
        <taxon>Madurella</taxon>
    </lineage>
</organism>
<proteinExistence type="predicted"/>